<dbReference type="EMBL" id="JYDO01000344">
    <property type="protein sequence ID" value="KRZ65505.1"/>
    <property type="molecule type" value="Genomic_DNA"/>
</dbReference>
<gene>
    <name evidence="2" type="primary">PGBD3</name>
    <name evidence="3" type="ORF">T10_1948</name>
    <name evidence="2" type="ORF">T10_2405</name>
</gene>
<evidence type="ECO:0000313" key="4">
    <source>
        <dbReference type="Proteomes" id="UP000054843"/>
    </source>
</evidence>
<comment type="caution">
    <text evidence="2">The sequence shown here is derived from an EMBL/GenBank/DDBJ whole genome shotgun (WGS) entry which is preliminary data.</text>
</comment>
<accession>A0A0V1M179</accession>
<reference evidence="2 4" key="1">
    <citation type="submission" date="2015-01" db="EMBL/GenBank/DDBJ databases">
        <title>Evolution of Trichinella species and genotypes.</title>
        <authorList>
            <person name="Korhonen P.K."/>
            <person name="Edoardo P."/>
            <person name="Giuseppe L.R."/>
            <person name="Gasser R.B."/>
        </authorList>
    </citation>
    <scope>NUCLEOTIDE SEQUENCE [LARGE SCALE GENOMIC DNA]</scope>
    <source>
        <strain evidence="2">ISS1980</strain>
    </source>
</reference>
<proteinExistence type="predicted"/>
<protein>
    <submittedName>
        <fullName evidence="2">PiggyBac transposable element-derived protein 3</fullName>
    </submittedName>
</protein>
<evidence type="ECO:0000259" key="1">
    <source>
        <dbReference type="Pfam" id="PF13843"/>
    </source>
</evidence>
<dbReference type="Proteomes" id="UP000054843">
    <property type="component" value="Unassembled WGS sequence"/>
</dbReference>
<feature type="domain" description="PiggyBac transposable element-derived protein" evidence="1">
    <location>
        <begin position="3"/>
        <end position="105"/>
    </location>
</feature>
<dbReference type="PANTHER" id="PTHR47272">
    <property type="entry name" value="DDE_TNP_1_7 DOMAIN-CONTAINING PROTEIN"/>
    <property type="match status" value="1"/>
</dbReference>
<sequence length="121" mass="13823">MKLGRGSYDYACDGKVYVVKWHDNAVVTVASNWQTHSPLQTVKRRVACQRKGVKHPHLIQAYNCGMGSVDLLDRLLAVYRPTVRGKKWYWPLFANAINVATVAAWRIHCEGEQRALSHLEF</sequence>
<dbReference type="OrthoDB" id="10057240at2759"/>
<name>A0A0V1M179_9BILA</name>
<keyword evidence="4" id="KW-1185">Reference proteome</keyword>
<dbReference type="InterPro" id="IPR029526">
    <property type="entry name" value="PGBD"/>
</dbReference>
<organism evidence="2 4">
    <name type="scientific">Trichinella papuae</name>
    <dbReference type="NCBI Taxonomy" id="268474"/>
    <lineage>
        <taxon>Eukaryota</taxon>
        <taxon>Metazoa</taxon>
        <taxon>Ecdysozoa</taxon>
        <taxon>Nematoda</taxon>
        <taxon>Enoplea</taxon>
        <taxon>Dorylaimia</taxon>
        <taxon>Trichinellida</taxon>
        <taxon>Trichinellidae</taxon>
        <taxon>Trichinella</taxon>
    </lineage>
</organism>
<evidence type="ECO:0000313" key="2">
    <source>
        <dbReference type="EMBL" id="KRZ65505.1"/>
    </source>
</evidence>
<dbReference type="AlphaFoldDB" id="A0A0V1M179"/>
<dbReference type="STRING" id="268474.A0A0V1M179"/>
<evidence type="ECO:0000313" key="3">
    <source>
        <dbReference type="EMBL" id="KRZ65988.1"/>
    </source>
</evidence>
<dbReference type="Pfam" id="PF13843">
    <property type="entry name" value="DDE_Tnp_1_7"/>
    <property type="match status" value="1"/>
</dbReference>
<dbReference type="EMBL" id="JYDO01000275">
    <property type="protein sequence ID" value="KRZ65988.1"/>
    <property type="molecule type" value="Genomic_DNA"/>
</dbReference>